<keyword evidence="2" id="KW-0732">Signal</keyword>
<evidence type="ECO:0008006" key="5">
    <source>
        <dbReference type="Google" id="ProtNLM"/>
    </source>
</evidence>
<feature type="signal peptide" evidence="2">
    <location>
        <begin position="1"/>
        <end position="22"/>
    </location>
</feature>
<dbReference type="Proteomes" id="UP000622552">
    <property type="component" value="Unassembled WGS sequence"/>
</dbReference>
<evidence type="ECO:0000313" key="4">
    <source>
        <dbReference type="Proteomes" id="UP000622552"/>
    </source>
</evidence>
<feature type="chain" id="PRO_5038365106" description="DUF3558 domain-containing protein" evidence="2">
    <location>
        <begin position="23"/>
        <end position="190"/>
    </location>
</feature>
<accession>A0A8J7KDW2</accession>
<sequence>MRWAIAAAGLAAVLLTTGCASDGGDRTESGARDASPTAAGSKAGGSNGSPTLRPITSCDEVAPLVAPYLQGMQLIAEASTAGHDGFTCHWTTPVGSSDTRNLTVGGTVVDDVPPRPDQLPPPMTEVKDERIAAMHGIAWSYSLPNDYSSAVTYTIRTPHAAIVLTAGQWGDRPALDPKTAIDAAVKLLIA</sequence>
<comment type="caution">
    <text evidence="3">The sequence shown here is derived from an EMBL/GenBank/DDBJ whole genome shotgun (WGS) entry which is preliminary data.</text>
</comment>
<evidence type="ECO:0000313" key="3">
    <source>
        <dbReference type="EMBL" id="MBG6134490.1"/>
    </source>
</evidence>
<reference evidence="3" key="1">
    <citation type="submission" date="2020-11" db="EMBL/GenBank/DDBJ databases">
        <title>Sequencing the genomes of 1000 actinobacteria strains.</title>
        <authorList>
            <person name="Klenk H.-P."/>
        </authorList>
    </citation>
    <scope>NUCLEOTIDE SEQUENCE</scope>
    <source>
        <strain evidence="3">DSM 45356</strain>
    </source>
</reference>
<evidence type="ECO:0000256" key="2">
    <source>
        <dbReference type="SAM" id="SignalP"/>
    </source>
</evidence>
<dbReference type="PROSITE" id="PS51257">
    <property type="entry name" value="PROKAR_LIPOPROTEIN"/>
    <property type="match status" value="1"/>
</dbReference>
<protein>
    <recommendedName>
        <fullName evidence="5">DUF3558 domain-containing protein</fullName>
    </recommendedName>
</protein>
<feature type="region of interest" description="Disordered" evidence="1">
    <location>
        <begin position="21"/>
        <end position="55"/>
    </location>
</feature>
<keyword evidence="4" id="KW-1185">Reference proteome</keyword>
<name>A0A8J7KDW2_9ACTN</name>
<evidence type="ECO:0000256" key="1">
    <source>
        <dbReference type="SAM" id="MobiDB-lite"/>
    </source>
</evidence>
<dbReference type="RefSeq" id="WP_197001727.1">
    <property type="nucleotide sequence ID" value="NZ_BONS01000027.1"/>
</dbReference>
<proteinExistence type="predicted"/>
<dbReference type="EMBL" id="JADOUF010000001">
    <property type="protein sequence ID" value="MBG6134490.1"/>
    <property type="molecule type" value="Genomic_DNA"/>
</dbReference>
<organism evidence="3 4">
    <name type="scientific">Longispora fulva</name>
    <dbReference type="NCBI Taxonomy" id="619741"/>
    <lineage>
        <taxon>Bacteria</taxon>
        <taxon>Bacillati</taxon>
        <taxon>Actinomycetota</taxon>
        <taxon>Actinomycetes</taxon>
        <taxon>Micromonosporales</taxon>
        <taxon>Micromonosporaceae</taxon>
        <taxon>Longispora</taxon>
    </lineage>
</organism>
<gene>
    <name evidence="3" type="ORF">IW245_000684</name>
</gene>
<dbReference type="AlphaFoldDB" id="A0A8J7KDW2"/>